<evidence type="ECO:0000256" key="7">
    <source>
        <dbReference type="NCBIfam" id="TIGR00188"/>
    </source>
</evidence>
<dbReference type="InterPro" id="IPR014721">
    <property type="entry name" value="Ribsml_uS5_D2-typ_fold_subgr"/>
</dbReference>
<evidence type="ECO:0000256" key="5">
    <source>
        <dbReference type="ARBA" id="ARBA00022884"/>
    </source>
</evidence>
<keyword evidence="2 6" id="KW-0540">Nuclease</keyword>
<dbReference type="RefSeq" id="WP_253674009.1">
    <property type="nucleotide sequence ID" value="NZ_JAMTCP010000057.1"/>
</dbReference>
<evidence type="ECO:0000313" key="9">
    <source>
        <dbReference type="EMBL" id="MCP2262122.1"/>
    </source>
</evidence>
<reference evidence="9 10" key="1">
    <citation type="submission" date="2022-06" db="EMBL/GenBank/DDBJ databases">
        <title>Genomic Encyclopedia of Archaeal and Bacterial Type Strains, Phase II (KMG-II): from individual species to whole genera.</title>
        <authorList>
            <person name="Goeker M."/>
        </authorList>
    </citation>
    <scope>NUCLEOTIDE SEQUENCE [LARGE SCALE GENOMIC DNA]</scope>
    <source>
        <strain evidence="9 10">DSM 40477</strain>
    </source>
</reference>
<name>A0ABT1I2V4_STRSD</name>
<protein>
    <recommendedName>
        <fullName evidence="6 7">Ribonuclease P protein component</fullName>
        <shortName evidence="6">RNase P protein</shortName>
        <shortName evidence="6">RNaseP protein</shortName>
        <ecNumber evidence="6 7">3.1.26.5</ecNumber>
    </recommendedName>
    <alternativeName>
        <fullName evidence="6">Protein C5</fullName>
    </alternativeName>
</protein>
<gene>
    <name evidence="6" type="primary">rnpA</name>
    <name evidence="9" type="ORF">LX15_005854</name>
</gene>
<proteinExistence type="inferred from homology"/>
<evidence type="ECO:0000256" key="2">
    <source>
        <dbReference type="ARBA" id="ARBA00022722"/>
    </source>
</evidence>
<accession>A0ABT1I2V4</accession>
<organism evidence="9 10">
    <name type="scientific">Streptoalloteichus tenebrarius (strain ATCC 17920 / DSM 40477 / JCM 4838 / CBS 697.72 / NBRC 16177 / NCIMB 11028 / NRRL B-12390 / A12253. 1 / ISP 5477)</name>
    <name type="common">Streptomyces tenebrarius</name>
    <dbReference type="NCBI Taxonomy" id="1933"/>
    <lineage>
        <taxon>Bacteria</taxon>
        <taxon>Bacillati</taxon>
        <taxon>Actinomycetota</taxon>
        <taxon>Actinomycetes</taxon>
        <taxon>Pseudonocardiales</taxon>
        <taxon>Pseudonocardiaceae</taxon>
        <taxon>Streptoalloteichus</taxon>
    </lineage>
</organism>
<keyword evidence="3 6" id="KW-0255">Endonuclease</keyword>
<dbReference type="EC" id="3.1.26.5" evidence="6 7"/>
<dbReference type="InterPro" id="IPR020568">
    <property type="entry name" value="Ribosomal_Su5_D2-typ_SF"/>
</dbReference>
<evidence type="ECO:0000313" key="10">
    <source>
        <dbReference type="Proteomes" id="UP001205311"/>
    </source>
</evidence>
<evidence type="ECO:0000256" key="4">
    <source>
        <dbReference type="ARBA" id="ARBA00022801"/>
    </source>
</evidence>
<comment type="catalytic activity">
    <reaction evidence="6">
        <text>Endonucleolytic cleavage of RNA, removing 5'-extranucleotides from tRNA precursor.</text>
        <dbReference type="EC" id="3.1.26.5"/>
    </reaction>
</comment>
<sequence length="148" mass="15770">MLPAAARLTRGQDFALVVRRGRRAGRARLVLHAMRGDAVAPERERRAEGHGAEQTSPTRAGLGPARVGFVVSKAVGGSVVRHGVLRRLRHVVRDRLPVLPADLELVVRALPPAAEATSAELAADLDAALRRLRLLPEDSPRDPAAGVA</sequence>
<dbReference type="Pfam" id="PF00825">
    <property type="entry name" value="Ribonuclease_P"/>
    <property type="match status" value="1"/>
</dbReference>
<dbReference type="SUPFAM" id="SSF54211">
    <property type="entry name" value="Ribosomal protein S5 domain 2-like"/>
    <property type="match status" value="1"/>
</dbReference>
<keyword evidence="4 6" id="KW-0378">Hydrolase</keyword>
<evidence type="ECO:0000256" key="3">
    <source>
        <dbReference type="ARBA" id="ARBA00022759"/>
    </source>
</evidence>
<dbReference type="NCBIfam" id="TIGR00188">
    <property type="entry name" value="rnpA"/>
    <property type="match status" value="1"/>
</dbReference>
<dbReference type="EMBL" id="JAMTCP010000057">
    <property type="protein sequence ID" value="MCP2262122.1"/>
    <property type="molecule type" value="Genomic_DNA"/>
</dbReference>
<dbReference type="PANTHER" id="PTHR33992:SF1">
    <property type="entry name" value="RIBONUCLEASE P PROTEIN COMPONENT"/>
    <property type="match status" value="1"/>
</dbReference>
<comment type="similarity">
    <text evidence="6">Belongs to the RnpA family.</text>
</comment>
<dbReference type="InterPro" id="IPR000100">
    <property type="entry name" value="RNase_P"/>
</dbReference>
<keyword evidence="5 6" id="KW-0694">RNA-binding</keyword>
<comment type="subunit">
    <text evidence="6">Consists of a catalytic RNA component (M1 or rnpB) and a protein subunit.</text>
</comment>
<comment type="function">
    <text evidence="6">RNaseP catalyzes the removal of the 5'-leader sequence from pre-tRNA to produce the mature 5'-terminus. It can also cleave other RNA substrates such as 4.5S RNA. The protein component plays an auxiliary but essential role in vivo by binding to the 5'-leader sequence and broadening the substrate specificity of the ribozyme.</text>
</comment>
<evidence type="ECO:0000256" key="8">
    <source>
        <dbReference type="SAM" id="MobiDB-lite"/>
    </source>
</evidence>
<feature type="compositionally biased region" description="Basic and acidic residues" evidence="8">
    <location>
        <begin position="40"/>
        <end position="51"/>
    </location>
</feature>
<dbReference type="HAMAP" id="MF_00227">
    <property type="entry name" value="RNase_P"/>
    <property type="match status" value="1"/>
</dbReference>
<dbReference type="Proteomes" id="UP001205311">
    <property type="component" value="Unassembled WGS sequence"/>
</dbReference>
<dbReference type="Gene3D" id="3.30.230.10">
    <property type="match status" value="1"/>
</dbReference>
<keyword evidence="10" id="KW-1185">Reference proteome</keyword>
<evidence type="ECO:0000256" key="1">
    <source>
        <dbReference type="ARBA" id="ARBA00022694"/>
    </source>
</evidence>
<keyword evidence="1 6" id="KW-0819">tRNA processing</keyword>
<dbReference type="PANTHER" id="PTHR33992">
    <property type="entry name" value="RIBONUCLEASE P PROTEIN COMPONENT"/>
    <property type="match status" value="1"/>
</dbReference>
<evidence type="ECO:0000256" key="6">
    <source>
        <dbReference type="HAMAP-Rule" id="MF_00227"/>
    </source>
</evidence>
<comment type="caution">
    <text evidence="9">The sequence shown here is derived from an EMBL/GenBank/DDBJ whole genome shotgun (WGS) entry which is preliminary data.</text>
</comment>
<feature type="region of interest" description="Disordered" evidence="8">
    <location>
        <begin position="40"/>
        <end position="63"/>
    </location>
</feature>